<dbReference type="AlphaFoldDB" id="A0AAV9MXS1"/>
<evidence type="ECO:0000313" key="1">
    <source>
        <dbReference type="EMBL" id="KAK5046384.1"/>
    </source>
</evidence>
<proteinExistence type="predicted"/>
<comment type="caution">
    <text evidence="1">The sequence shown here is derived from an EMBL/GenBank/DDBJ whole genome shotgun (WGS) entry which is preliminary data.</text>
</comment>
<protein>
    <submittedName>
        <fullName evidence="1">Uncharacterized protein</fullName>
    </submittedName>
</protein>
<dbReference type="RefSeq" id="XP_064701975.1">
    <property type="nucleotide sequence ID" value="XM_064851734.1"/>
</dbReference>
<dbReference type="GeneID" id="89976349"/>
<name>A0AAV9MXS1_9EURO</name>
<organism evidence="1 2">
    <name type="scientific">Exophiala bonariae</name>
    <dbReference type="NCBI Taxonomy" id="1690606"/>
    <lineage>
        <taxon>Eukaryota</taxon>
        <taxon>Fungi</taxon>
        <taxon>Dikarya</taxon>
        <taxon>Ascomycota</taxon>
        <taxon>Pezizomycotina</taxon>
        <taxon>Eurotiomycetes</taxon>
        <taxon>Chaetothyriomycetidae</taxon>
        <taxon>Chaetothyriales</taxon>
        <taxon>Herpotrichiellaceae</taxon>
        <taxon>Exophiala</taxon>
    </lineage>
</organism>
<evidence type="ECO:0000313" key="2">
    <source>
        <dbReference type="Proteomes" id="UP001358417"/>
    </source>
</evidence>
<reference evidence="1 2" key="1">
    <citation type="submission" date="2023-08" db="EMBL/GenBank/DDBJ databases">
        <title>Black Yeasts Isolated from many extreme environments.</title>
        <authorList>
            <person name="Coleine C."/>
            <person name="Stajich J.E."/>
            <person name="Selbmann L."/>
        </authorList>
    </citation>
    <scope>NUCLEOTIDE SEQUENCE [LARGE SCALE GENOMIC DNA]</scope>
    <source>
        <strain evidence="1 2">CCFEE 5792</strain>
    </source>
</reference>
<dbReference type="EMBL" id="JAVRRD010000030">
    <property type="protein sequence ID" value="KAK5046384.1"/>
    <property type="molecule type" value="Genomic_DNA"/>
</dbReference>
<dbReference type="Proteomes" id="UP001358417">
    <property type="component" value="Unassembled WGS sequence"/>
</dbReference>
<keyword evidence="2" id="KW-1185">Reference proteome</keyword>
<sequence>MARLVKDEYIEEVVDRPTPPQPLRDITSFSDILLSDVNVSKAVINALKQFMDMETIMNMQPNDLYRLAGLDCDVNHGDTRAIERIRAIDSAIDAELDKPA</sequence>
<accession>A0AAV9MXS1</accession>
<gene>
    <name evidence="1" type="ORF">LTR84_008185</name>
</gene>